<keyword evidence="14" id="KW-0408">Iron</keyword>
<name>D0MF60_RHOM4</name>
<evidence type="ECO:0000256" key="15">
    <source>
        <dbReference type="ARBA" id="ARBA00023012"/>
    </source>
</evidence>
<dbReference type="Gene3D" id="3.30.450.20">
    <property type="entry name" value="PAS domain"/>
    <property type="match status" value="1"/>
</dbReference>
<dbReference type="InterPro" id="IPR000014">
    <property type="entry name" value="PAS"/>
</dbReference>
<keyword evidence="20" id="KW-0472">Membrane</keyword>
<dbReference type="Pfam" id="PF07730">
    <property type="entry name" value="HisKA_3"/>
    <property type="match status" value="1"/>
</dbReference>
<dbReference type="Pfam" id="PF00989">
    <property type="entry name" value="PAS"/>
    <property type="match status" value="1"/>
</dbReference>
<dbReference type="Gene3D" id="1.20.5.1930">
    <property type="match status" value="1"/>
</dbReference>
<dbReference type="InterPro" id="IPR003594">
    <property type="entry name" value="HATPase_dom"/>
</dbReference>
<dbReference type="STRING" id="518766.Rmar_2438"/>
<evidence type="ECO:0000313" key="24">
    <source>
        <dbReference type="Proteomes" id="UP000002221"/>
    </source>
</evidence>
<evidence type="ECO:0000313" key="23">
    <source>
        <dbReference type="EMBL" id="ACY49316.1"/>
    </source>
</evidence>
<keyword evidence="10" id="KW-0479">Metal-binding</keyword>
<dbReference type="PROSITE" id="PS50109">
    <property type="entry name" value="HIS_KIN"/>
    <property type="match status" value="1"/>
</dbReference>
<dbReference type="NCBIfam" id="TIGR00229">
    <property type="entry name" value="sensory_box"/>
    <property type="match status" value="1"/>
</dbReference>
<dbReference type="Gene3D" id="3.30.565.10">
    <property type="entry name" value="Histidine kinase-like ATPase, C-terminal domain"/>
    <property type="match status" value="1"/>
</dbReference>
<dbReference type="InterPro" id="IPR035965">
    <property type="entry name" value="PAS-like_dom_sf"/>
</dbReference>
<dbReference type="GO" id="GO:0046872">
    <property type="term" value="F:metal ion binding"/>
    <property type="evidence" value="ECO:0007669"/>
    <property type="project" value="UniProtKB-KW"/>
</dbReference>
<dbReference type="InterPro" id="IPR036890">
    <property type="entry name" value="HATPase_C_sf"/>
</dbReference>
<feature type="domain" description="Histidine kinase" evidence="21">
    <location>
        <begin position="389"/>
        <end position="587"/>
    </location>
</feature>
<evidence type="ECO:0000256" key="2">
    <source>
        <dbReference type="ARBA" id="ARBA00001966"/>
    </source>
</evidence>
<keyword evidence="20" id="KW-1133">Transmembrane helix</keyword>
<dbReference type="GO" id="GO:0006355">
    <property type="term" value="P:regulation of DNA-templated transcription"/>
    <property type="evidence" value="ECO:0007669"/>
    <property type="project" value="InterPro"/>
</dbReference>
<evidence type="ECO:0000256" key="10">
    <source>
        <dbReference type="ARBA" id="ARBA00022723"/>
    </source>
</evidence>
<dbReference type="SUPFAM" id="SSF55785">
    <property type="entry name" value="PYP-like sensor domain (PAS domain)"/>
    <property type="match status" value="1"/>
</dbReference>
<dbReference type="GO" id="GO:0051539">
    <property type="term" value="F:4 iron, 4 sulfur cluster binding"/>
    <property type="evidence" value="ECO:0007669"/>
    <property type="project" value="UniProtKB-KW"/>
</dbReference>
<evidence type="ECO:0000256" key="6">
    <source>
        <dbReference type="ARBA" id="ARBA00022485"/>
    </source>
</evidence>
<dbReference type="InterPro" id="IPR004358">
    <property type="entry name" value="Sig_transdc_His_kin-like_C"/>
</dbReference>
<dbReference type="InterPro" id="IPR050482">
    <property type="entry name" value="Sensor_HK_TwoCompSys"/>
</dbReference>
<comment type="subcellular location">
    <subcellularLocation>
        <location evidence="3">Cytoplasm</location>
    </subcellularLocation>
</comment>
<evidence type="ECO:0000256" key="14">
    <source>
        <dbReference type="ARBA" id="ARBA00023004"/>
    </source>
</evidence>
<keyword evidence="6" id="KW-0004">4Fe-4S</keyword>
<evidence type="ECO:0000256" key="11">
    <source>
        <dbReference type="ARBA" id="ARBA00022741"/>
    </source>
</evidence>
<feature type="transmembrane region" description="Helical" evidence="20">
    <location>
        <begin position="51"/>
        <end position="69"/>
    </location>
</feature>
<dbReference type="Gene3D" id="3.30.450.40">
    <property type="match status" value="1"/>
</dbReference>
<dbReference type="GO" id="GO:0046983">
    <property type="term" value="F:protein dimerization activity"/>
    <property type="evidence" value="ECO:0007669"/>
    <property type="project" value="InterPro"/>
</dbReference>
<dbReference type="EMBL" id="CP001807">
    <property type="protein sequence ID" value="ACY49316.1"/>
    <property type="molecule type" value="Genomic_DNA"/>
</dbReference>
<dbReference type="GO" id="GO:0016020">
    <property type="term" value="C:membrane"/>
    <property type="evidence" value="ECO:0007669"/>
    <property type="project" value="InterPro"/>
</dbReference>
<keyword evidence="9" id="KW-0808">Transferase</keyword>
<dbReference type="GO" id="GO:0000155">
    <property type="term" value="F:phosphorelay sensor kinase activity"/>
    <property type="evidence" value="ECO:0007669"/>
    <property type="project" value="InterPro"/>
</dbReference>
<evidence type="ECO:0000256" key="5">
    <source>
        <dbReference type="ARBA" id="ARBA00017322"/>
    </source>
</evidence>
<evidence type="ECO:0000256" key="13">
    <source>
        <dbReference type="ARBA" id="ARBA00022840"/>
    </source>
</evidence>
<evidence type="ECO:0000256" key="9">
    <source>
        <dbReference type="ARBA" id="ARBA00022679"/>
    </source>
</evidence>
<dbReference type="Pfam" id="PF01590">
    <property type="entry name" value="GAF"/>
    <property type="match status" value="1"/>
</dbReference>
<evidence type="ECO:0000256" key="8">
    <source>
        <dbReference type="ARBA" id="ARBA00022553"/>
    </source>
</evidence>
<dbReference type="Pfam" id="PF02518">
    <property type="entry name" value="HATPase_c"/>
    <property type="match status" value="1"/>
</dbReference>
<evidence type="ECO:0000256" key="4">
    <source>
        <dbReference type="ARBA" id="ARBA00012438"/>
    </source>
</evidence>
<evidence type="ECO:0000256" key="20">
    <source>
        <dbReference type="SAM" id="Phobius"/>
    </source>
</evidence>
<evidence type="ECO:0000256" key="17">
    <source>
        <dbReference type="ARBA" id="ARBA00024827"/>
    </source>
</evidence>
<dbReference type="InterPro" id="IPR029016">
    <property type="entry name" value="GAF-like_dom_sf"/>
</dbReference>
<evidence type="ECO:0000256" key="1">
    <source>
        <dbReference type="ARBA" id="ARBA00000085"/>
    </source>
</evidence>
<keyword evidence="13" id="KW-0067">ATP-binding</keyword>
<dbReference type="SMART" id="SM00065">
    <property type="entry name" value="GAF"/>
    <property type="match status" value="1"/>
</dbReference>
<keyword evidence="7" id="KW-0963">Cytoplasm</keyword>
<evidence type="ECO:0000256" key="3">
    <source>
        <dbReference type="ARBA" id="ARBA00004496"/>
    </source>
</evidence>
<protein>
    <recommendedName>
        <fullName evidence="5">Oxygen sensor histidine kinase NreB</fullName>
        <ecNumber evidence="4">2.7.13.3</ecNumber>
    </recommendedName>
    <alternativeName>
        <fullName evidence="18">Nitrogen regulation protein B</fullName>
    </alternativeName>
</protein>
<proteinExistence type="predicted"/>
<dbReference type="CDD" id="cd00130">
    <property type="entry name" value="PAS"/>
    <property type="match status" value="1"/>
</dbReference>
<dbReference type="GO" id="GO:0005737">
    <property type="term" value="C:cytoplasm"/>
    <property type="evidence" value="ECO:0007669"/>
    <property type="project" value="UniProtKB-SubCell"/>
</dbReference>
<reference evidence="23 24" key="1">
    <citation type="journal article" date="2009" name="Stand. Genomic Sci.">
        <title>Complete genome sequence of Rhodothermus marinus type strain (R-10).</title>
        <authorList>
            <person name="Nolan M."/>
            <person name="Tindall B.J."/>
            <person name="Pomrenke H."/>
            <person name="Lapidus A."/>
            <person name="Copeland A."/>
            <person name="Glavina Del Rio T."/>
            <person name="Lucas S."/>
            <person name="Chen F."/>
            <person name="Tice H."/>
            <person name="Cheng J.F."/>
            <person name="Saunders E."/>
            <person name="Han C."/>
            <person name="Bruce D."/>
            <person name="Goodwin L."/>
            <person name="Chain P."/>
            <person name="Pitluck S."/>
            <person name="Ovchinikova G."/>
            <person name="Pati A."/>
            <person name="Ivanova N."/>
            <person name="Mavromatis K."/>
            <person name="Chen A."/>
            <person name="Palaniappan K."/>
            <person name="Land M."/>
            <person name="Hauser L."/>
            <person name="Chang Y.J."/>
            <person name="Jeffries C.D."/>
            <person name="Brettin T."/>
            <person name="Goker M."/>
            <person name="Bristow J."/>
            <person name="Eisen J.A."/>
            <person name="Markowitz V."/>
            <person name="Hugenholtz P."/>
            <person name="Kyrpides N.C."/>
            <person name="Klenk H.P."/>
            <person name="Detter J.C."/>
        </authorList>
    </citation>
    <scope>NUCLEOTIDE SEQUENCE [LARGE SCALE GENOMIC DNA]</scope>
    <source>
        <strain evidence="24">ATCC 43812 / DSM 4252 / R-10</strain>
    </source>
</reference>
<dbReference type="InterPro" id="IPR005467">
    <property type="entry name" value="His_kinase_dom"/>
</dbReference>
<comment type="function">
    <text evidence="17">Member of the two-component regulatory system NreB/NreC involved in the control of dissimilatory nitrate/nitrite reduction in response to oxygen. NreB functions as a direct oxygen sensor histidine kinase which is autophosphorylated, in the absence of oxygen, probably at the conserved histidine residue, and transfers its phosphate group probably to a conserved aspartate residue of NreC. NreB/NreC activates the expression of the nitrate (narGHJI) and nitrite (nir) reductase operons, as well as the putative nitrate transporter gene narT.</text>
</comment>
<evidence type="ECO:0000256" key="19">
    <source>
        <dbReference type="SAM" id="Coils"/>
    </source>
</evidence>
<dbReference type="OrthoDB" id="5401121at2"/>
<evidence type="ECO:0000256" key="18">
    <source>
        <dbReference type="ARBA" id="ARBA00030800"/>
    </source>
</evidence>
<gene>
    <name evidence="23" type="ordered locus">Rmar_2438</name>
</gene>
<evidence type="ECO:0000256" key="7">
    <source>
        <dbReference type="ARBA" id="ARBA00022490"/>
    </source>
</evidence>
<dbReference type="PANTHER" id="PTHR24421">
    <property type="entry name" value="NITRATE/NITRITE SENSOR PROTEIN NARX-RELATED"/>
    <property type="match status" value="1"/>
</dbReference>
<dbReference type="SUPFAM" id="SSF55781">
    <property type="entry name" value="GAF domain-like"/>
    <property type="match status" value="1"/>
</dbReference>
<dbReference type="eggNOG" id="COG2203">
    <property type="taxonomic scope" value="Bacteria"/>
</dbReference>
<dbReference type="InterPro" id="IPR011712">
    <property type="entry name" value="Sig_transdc_His_kin_sub3_dim/P"/>
</dbReference>
<comment type="catalytic activity">
    <reaction evidence="1">
        <text>ATP + protein L-histidine = ADP + protein N-phospho-L-histidine.</text>
        <dbReference type="EC" id="2.7.13.3"/>
    </reaction>
</comment>
<dbReference type="KEGG" id="rmr:Rmar_2438"/>
<dbReference type="InterPro" id="IPR003018">
    <property type="entry name" value="GAF"/>
</dbReference>
<dbReference type="PRINTS" id="PR00344">
    <property type="entry name" value="BCTRLSENSOR"/>
</dbReference>
<dbReference type="GO" id="GO:0005524">
    <property type="term" value="F:ATP binding"/>
    <property type="evidence" value="ECO:0007669"/>
    <property type="project" value="UniProtKB-KW"/>
</dbReference>
<keyword evidence="12 23" id="KW-0418">Kinase</keyword>
<dbReference type="SMART" id="SM00387">
    <property type="entry name" value="HATPase_c"/>
    <property type="match status" value="1"/>
</dbReference>
<dbReference type="Proteomes" id="UP000002221">
    <property type="component" value="Chromosome"/>
</dbReference>
<keyword evidence="15" id="KW-0902">Two-component regulatory system</keyword>
<dbReference type="SMART" id="SM00091">
    <property type="entry name" value="PAS"/>
    <property type="match status" value="1"/>
</dbReference>
<dbReference type="PROSITE" id="PS50112">
    <property type="entry name" value="PAS"/>
    <property type="match status" value="1"/>
</dbReference>
<dbReference type="SUPFAM" id="SSF55874">
    <property type="entry name" value="ATPase domain of HSP90 chaperone/DNA topoisomerase II/histidine kinase"/>
    <property type="match status" value="1"/>
</dbReference>
<comment type="cofactor">
    <cofactor evidence="2">
        <name>[4Fe-4S] cluster</name>
        <dbReference type="ChEBI" id="CHEBI:49883"/>
    </cofactor>
</comment>
<dbReference type="RefSeq" id="WP_012844926.1">
    <property type="nucleotide sequence ID" value="NC_013501.1"/>
</dbReference>
<dbReference type="HOGENOM" id="CLU_033232_0_0_10"/>
<keyword evidence="19" id="KW-0175">Coiled coil</keyword>
<keyword evidence="20" id="KW-0812">Transmembrane</keyword>
<dbReference type="AlphaFoldDB" id="D0MF60"/>
<evidence type="ECO:0000256" key="12">
    <source>
        <dbReference type="ARBA" id="ARBA00022777"/>
    </source>
</evidence>
<sequence>MRRQRKKWRFWLDPAGIALIYWSAGLLWILLSDHLLLQVGVDPDTLTRWQTAKGVLFVTLSALLLYGLMEMGHRLLREQTERLKESEANYRLLFEHNPRPMWVYDLETLRFLAVNQAAVALYGYSPEEFRRMTILDIRPEEDRPKVAASAWAPRGPFKHSGPWRHLTKDGRLLEVEIDSHLIEWEGRPAVLVLVQDVTERNRIARENARYREGLERLLEVSRQLMGETTDCDRLQAELVKTVRQIVPSAEAVLLWMRRGDRFVLEQKDGGPETLKPGFPLPLTADLVARLETVDTLDPVEAAALQARTVPALRDLKAALVAPIRTDQGLEGVICADSFTRADAFASYERALLQSLAALASVMLQNARLFAQLRRLSRQLLVAHEEERRRIARELHDEVGALLTSAQLCLGMAQTDVSETQQTLAQNLQEARALIDRLSQEIRQLTLQLRPPLLDELGLVGALQAYIERYQKQTGIRVHLHTELEPELRLPELIELTAYRFVQEALTNVARHAQTEEVAVQLRLTDRELLLVVEDQGVGFDPEQAFATGRSMGLTAMRERIELLGGRLEIASQPGQGTRLKALLPLPEEADRLISTEVSR</sequence>
<keyword evidence="16" id="KW-0411">Iron-sulfur</keyword>
<keyword evidence="8" id="KW-0597">Phosphoprotein</keyword>
<evidence type="ECO:0000259" key="21">
    <source>
        <dbReference type="PROSITE" id="PS50109"/>
    </source>
</evidence>
<dbReference type="EC" id="2.7.13.3" evidence="4"/>
<dbReference type="eggNOG" id="COG2202">
    <property type="taxonomic scope" value="Bacteria"/>
</dbReference>
<feature type="transmembrane region" description="Helical" evidence="20">
    <location>
        <begin position="12"/>
        <end position="31"/>
    </location>
</feature>
<organism evidence="23 24">
    <name type="scientific">Rhodothermus marinus (strain ATCC 43812 / DSM 4252 / R-10)</name>
    <name type="common">Rhodothermus obamensis</name>
    <dbReference type="NCBI Taxonomy" id="518766"/>
    <lineage>
        <taxon>Bacteria</taxon>
        <taxon>Pseudomonadati</taxon>
        <taxon>Rhodothermota</taxon>
        <taxon>Rhodothermia</taxon>
        <taxon>Rhodothermales</taxon>
        <taxon>Rhodothermaceae</taxon>
        <taxon>Rhodothermus</taxon>
    </lineage>
</organism>
<keyword evidence="24" id="KW-1185">Reference proteome</keyword>
<feature type="coiled-coil region" evidence="19">
    <location>
        <begin position="420"/>
        <end position="447"/>
    </location>
</feature>
<dbReference type="eggNOG" id="COG4585">
    <property type="taxonomic scope" value="Bacteria"/>
</dbReference>
<keyword evidence="11" id="KW-0547">Nucleotide-binding</keyword>
<evidence type="ECO:0000259" key="22">
    <source>
        <dbReference type="PROSITE" id="PS50112"/>
    </source>
</evidence>
<dbReference type="InterPro" id="IPR013767">
    <property type="entry name" value="PAS_fold"/>
</dbReference>
<evidence type="ECO:0000256" key="16">
    <source>
        <dbReference type="ARBA" id="ARBA00023014"/>
    </source>
</evidence>
<dbReference type="CDD" id="cd16917">
    <property type="entry name" value="HATPase_UhpB-NarQ-NarX-like"/>
    <property type="match status" value="1"/>
</dbReference>
<accession>D0MF60</accession>
<dbReference type="PANTHER" id="PTHR24421:SF10">
    <property type="entry name" value="NITRATE_NITRITE SENSOR PROTEIN NARQ"/>
    <property type="match status" value="1"/>
</dbReference>
<feature type="domain" description="PAS" evidence="22">
    <location>
        <begin position="86"/>
        <end position="146"/>
    </location>
</feature>